<dbReference type="Proteomes" id="UP000887577">
    <property type="component" value="Unplaced"/>
</dbReference>
<dbReference type="WBParaSite" id="PSU_v2.g8993.t1">
    <property type="protein sequence ID" value="PSU_v2.g8993.t1"/>
    <property type="gene ID" value="PSU_v2.g8993"/>
</dbReference>
<evidence type="ECO:0000313" key="2">
    <source>
        <dbReference type="Proteomes" id="UP000887577"/>
    </source>
</evidence>
<feature type="compositionally biased region" description="Polar residues" evidence="1">
    <location>
        <begin position="1"/>
        <end position="10"/>
    </location>
</feature>
<name>A0A914ZFD6_9BILA</name>
<dbReference type="AlphaFoldDB" id="A0A914ZFD6"/>
<accession>A0A914ZFD6</accession>
<keyword evidence="2" id="KW-1185">Reference proteome</keyword>
<protein>
    <submittedName>
        <fullName evidence="3">Uncharacterized protein</fullName>
    </submittedName>
</protein>
<evidence type="ECO:0000256" key="1">
    <source>
        <dbReference type="SAM" id="MobiDB-lite"/>
    </source>
</evidence>
<feature type="compositionally biased region" description="Polar residues" evidence="1">
    <location>
        <begin position="20"/>
        <end position="36"/>
    </location>
</feature>
<evidence type="ECO:0000313" key="3">
    <source>
        <dbReference type="WBParaSite" id="PSU_v2.g8993.t1"/>
    </source>
</evidence>
<reference evidence="3" key="1">
    <citation type="submission" date="2022-11" db="UniProtKB">
        <authorList>
            <consortium name="WormBaseParasite"/>
        </authorList>
    </citation>
    <scope>IDENTIFICATION</scope>
</reference>
<sequence>MFSDSPNQISNKHKVEWYESPSNNDLTNSGHRQYTQRIPLRTQHEANLRKEAALKSREIKTGDFDLSADDDDDFNNDSLFAKSLMKPLSVDKTSPDLVWKKEKTEDNTLASKMLAHLPGKNITQEFLNLSKIVSSEPSTSLANSDIISSSSSMN</sequence>
<proteinExistence type="predicted"/>
<feature type="region of interest" description="Disordered" evidence="1">
    <location>
        <begin position="1"/>
        <end position="43"/>
    </location>
</feature>
<organism evidence="2 3">
    <name type="scientific">Panagrolaimus superbus</name>
    <dbReference type="NCBI Taxonomy" id="310955"/>
    <lineage>
        <taxon>Eukaryota</taxon>
        <taxon>Metazoa</taxon>
        <taxon>Ecdysozoa</taxon>
        <taxon>Nematoda</taxon>
        <taxon>Chromadorea</taxon>
        <taxon>Rhabditida</taxon>
        <taxon>Tylenchina</taxon>
        <taxon>Panagrolaimomorpha</taxon>
        <taxon>Panagrolaimoidea</taxon>
        <taxon>Panagrolaimidae</taxon>
        <taxon>Panagrolaimus</taxon>
    </lineage>
</organism>